<evidence type="ECO:0000313" key="3">
    <source>
        <dbReference type="Proteomes" id="UP000299102"/>
    </source>
</evidence>
<dbReference type="EMBL" id="BGZK01000564">
    <property type="protein sequence ID" value="GBP50367.1"/>
    <property type="molecule type" value="Genomic_DNA"/>
</dbReference>
<dbReference type="Proteomes" id="UP000299102">
    <property type="component" value="Unassembled WGS sequence"/>
</dbReference>
<organism evidence="2 3">
    <name type="scientific">Eumeta variegata</name>
    <name type="common">Bagworm moth</name>
    <name type="synonym">Eumeta japonica</name>
    <dbReference type="NCBI Taxonomy" id="151549"/>
    <lineage>
        <taxon>Eukaryota</taxon>
        <taxon>Metazoa</taxon>
        <taxon>Ecdysozoa</taxon>
        <taxon>Arthropoda</taxon>
        <taxon>Hexapoda</taxon>
        <taxon>Insecta</taxon>
        <taxon>Pterygota</taxon>
        <taxon>Neoptera</taxon>
        <taxon>Endopterygota</taxon>
        <taxon>Lepidoptera</taxon>
        <taxon>Glossata</taxon>
        <taxon>Ditrysia</taxon>
        <taxon>Tineoidea</taxon>
        <taxon>Psychidae</taxon>
        <taxon>Oiketicinae</taxon>
        <taxon>Eumeta</taxon>
    </lineage>
</organism>
<sequence>MRDHMIVKHDILVKHNFMPQITISTDICPHINSNQRTNRKNARSSEGSSRSMSKGISNISVWRFRASRKILANQAAKNFSTKFAPRRNSPYIVRDNESPTTYRLKNTLGEITFNVERLELSGCCNIRPDQLYEDGFTKRRYIFVHALSHVLRRCSEVLFNLLPALNSVTIPLGVNTIVTIFMKTTYSFSKSGLSHPLEMRVTMDGNDH</sequence>
<protein>
    <submittedName>
        <fullName evidence="2">Uncharacterized protein</fullName>
    </submittedName>
</protein>
<feature type="compositionally biased region" description="Low complexity" evidence="1">
    <location>
        <begin position="44"/>
        <end position="53"/>
    </location>
</feature>
<proteinExistence type="predicted"/>
<dbReference type="AlphaFoldDB" id="A0A4C1WJN0"/>
<evidence type="ECO:0000256" key="1">
    <source>
        <dbReference type="SAM" id="MobiDB-lite"/>
    </source>
</evidence>
<evidence type="ECO:0000313" key="2">
    <source>
        <dbReference type="EMBL" id="GBP50367.1"/>
    </source>
</evidence>
<keyword evidence="3" id="KW-1185">Reference proteome</keyword>
<accession>A0A4C1WJN0</accession>
<comment type="caution">
    <text evidence="2">The sequence shown here is derived from an EMBL/GenBank/DDBJ whole genome shotgun (WGS) entry which is preliminary data.</text>
</comment>
<feature type="region of interest" description="Disordered" evidence="1">
    <location>
        <begin position="29"/>
        <end position="53"/>
    </location>
</feature>
<gene>
    <name evidence="2" type="ORF">EVAR_32612_1</name>
</gene>
<name>A0A4C1WJN0_EUMVA</name>
<reference evidence="2 3" key="1">
    <citation type="journal article" date="2019" name="Commun. Biol.">
        <title>The bagworm genome reveals a unique fibroin gene that provides high tensile strength.</title>
        <authorList>
            <person name="Kono N."/>
            <person name="Nakamura H."/>
            <person name="Ohtoshi R."/>
            <person name="Tomita M."/>
            <person name="Numata K."/>
            <person name="Arakawa K."/>
        </authorList>
    </citation>
    <scope>NUCLEOTIDE SEQUENCE [LARGE SCALE GENOMIC DNA]</scope>
</reference>